<gene>
    <name evidence="3" type="ORF">Goshw_022973</name>
</gene>
<evidence type="ECO:0000259" key="2">
    <source>
        <dbReference type="PROSITE" id="PS50966"/>
    </source>
</evidence>
<evidence type="ECO:0000313" key="4">
    <source>
        <dbReference type="Proteomes" id="UP000593576"/>
    </source>
</evidence>
<dbReference type="Pfam" id="PF04434">
    <property type="entry name" value="SWIM"/>
    <property type="match status" value="1"/>
</dbReference>
<protein>
    <recommendedName>
        <fullName evidence="2">SWIM-type domain-containing protein</fullName>
    </recommendedName>
</protein>
<dbReference type="EMBL" id="JABFAF010000010">
    <property type="protein sequence ID" value="MBA0869081.1"/>
    <property type="molecule type" value="Genomic_DNA"/>
</dbReference>
<organism evidence="3 4">
    <name type="scientific">Gossypium schwendimanii</name>
    <name type="common">Cotton</name>
    <dbReference type="NCBI Taxonomy" id="34291"/>
    <lineage>
        <taxon>Eukaryota</taxon>
        <taxon>Viridiplantae</taxon>
        <taxon>Streptophyta</taxon>
        <taxon>Embryophyta</taxon>
        <taxon>Tracheophyta</taxon>
        <taxon>Spermatophyta</taxon>
        <taxon>Magnoliopsida</taxon>
        <taxon>eudicotyledons</taxon>
        <taxon>Gunneridae</taxon>
        <taxon>Pentapetalae</taxon>
        <taxon>rosids</taxon>
        <taxon>malvids</taxon>
        <taxon>Malvales</taxon>
        <taxon>Malvaceae</taxon>
        <taxon>Malvoideae</taxon>
        <taxon>Gossypium</taxon>
    </lineage>
</organism>
<keyword evidence="4" id="KW-1185">Reference proteome</keyword>
<dbReference type="Proteomes" id="UP000593576">
    <property type="component" value="Unassembled WGS sequence"/>
</dbReference>
<keyword evidence="1" id="KW-0479">Metal-binding</keyword>
<dbReference type="InterPro" id="IPR007527">
    <property type="entry name" value="Znf_SWIM"/>
</dbReference>
<evidence type="ECO:0000313" key="3">
    <source>
        <dbReference type="EMBL" id="MBA0869081.1"/>
    </source>
</evidence>
<comment type="caution">
    <text evidence="3">The sequence shown here is derived from an EMBL/GenBank/DDBJ whole genome shotgun (WGS) entry which is preliminary data.</text>
</comment>
<dbReference type="OrthoDB" id="1000680at2759"/>
<keyword evidence="1" id="KW-0862">Zinc</keyword>
<dbReference type="GO" id="GO:0008270">
    <property type="term" value="F:zinc ion binding"/>
    <property type="evidence" value="ECO:0007669"/>
    <property type="project" value="UniProtKB-KW"/>
</dbReference>
<sequence>VWLIYAGNEKYEVNCGLDNKHVVDLLNSSCSNKKWNLSRIPCKHAISCMQLLADVASAIITVRPPSLGPIMEKLSLSPEKYGSGRQF</sequence>
<name>A0A7J9MDN5_GOSSC</name>
<dbReference type="PROSITE" id="PS50966">
    <property type="entry name" value="ZF_SWIM"/>
    <property type="match status" value="1"/>
</dbReference>
<accession>A0A7J9MDN5</accession>
<proteinExistence type="predicted"/>
<evidence type="ECO:0000256" key="1">
    <source>
        <dbReference type="PROSITE-ProRule" id="PRU00325"/>
    </source>
</evidence>
<feature type="domain" description="SWIM-type" evidence="2">
    <location>
        <begin position="11"/>
        <end position="53"/>
    </location>
</feature>
<dbReference type="AlphaFoldDB" id="A0A7J9MDN5"/>
<feature type="non-terminal residue" evidence="3">
    <location>
        <position position="87"/>
    </location>
</feature>
<keyword evidence="1" id="KW-0863">Zinc-finger</keyword>
<reference evidence="3 4" key="1">
    <citation type="journal article" date="2019" name="Genome Biol. Evol.">
        <title>Insights into the evolution of the New World diploid cottons (Gossypium, subgenus Houzingenia) based on genome sequencing.</title>
        <authorList>
            <person name="Grover C.E."/>
            <person name="Arick M.A. 2nd"/>
            <person name="Thrash A."/>
            <person name="Conover J.L."/>
            <person name="Sanders W.S."/>
            <person name="Peterson D.G."/>
            <person name="Frelichowski J.E."/>
            <person name="Scheffler J.A."/>
            <person name="Scheffler B.E."/>
            <person name="Wendel J.F."/>
        </authorList>
    </citation>
    <scope>NUCLEOTIDE SEQUENCE [LARGE SCALE GENOMIC DNA]</scope>
    <source>
        <strain evidence="3">1</strain>
        <tissue evidence="3">Leaf</tissue>
    </source>
</reference>